<protein>
    <submittedName>
        <fullName evidence="2">Uncharacterized protein</fullName>
    </submittedName>
</protein>
<organism evidence="2">
    <name type="scientific">Anguilla anguilla</name>
    <name type="common">European freshwater eel</name>
    <name type="synonym">Muraena anguilla</name>
    <dbReference type="NCBI Taxonomy" id="7936"/>
    <lineage>
        <taxon>Eukaryota</taxon>
        <taxon>Metazoa</taxon>
        <taxon>Chordata</taxon>
        <taxon>Craniata</taxon>
        <taxon>Vertebrata</taxon>
        <taxon>Euteleostomi</taxon>
        <taxon>Actinopterygii</taxon>
        <taxon>Neopterygii</taxon>
        <taxon>Teleostei</taxon>
        <taxon>Anguilliformes</taxon>
        <taxon>Anguillidae</taxon>
        <taxon>Anguilla</taxon>
    </lineage>
</organism>
<reference evidence="2" key="1">
    <citation type="submission" date="2014-11" db="EMBL/GenBank/DDBJ databases">
        <authorList>
            <person name="Amaro Gonzalez C."/>
        </authorList>
    </citation>
    <scope>NUCLEOTIDE SEQUENCE</scope>
</reference>
<feature type="transmembrane region" description="Helical" evidence="1">
    <location>
        <begin position="20"/>
        <end position="39"/>
    </location>
</feature>
<proteinExistence type="predicted"/>
<evidence type="ECO:0000256" key="1">
    <source>
        <dbReference type="SAM" id="Phobius"/>
    </source>
</evidence>
<keyword evidence="1" id="KW-1133">Transmembrane helix</keyword>
<sequence>MRTSSDLYKILAHYENWRKTLNAWLVIPASGVFSCFCYARKISSYHEERLTSLHSGQR</sequence>
<dbReference type="EMBL" id="GBXM01073235">
    <property type="protein sequence ID" value="JAH35342.1"/>
    <property type="molecule type" value="Transcribed_RNA"/>
</dbReference>
<accession>A0A0E9S2C5</accession>
<name>A0A0E9S2C5_ANGAN</name>
<dbReference type="PROSITE" id="PS51257">
    <property type="entry name" value="PROKAR_LIPOPROTEIN"/>
    <property type="match status" value="1"/>
</dbReference>
<evidence type="ECO:0000313" key="2">
    <source>
        <dbReference type="EMBL" id="JAH35342.1"/>
    </source>
</evidence>
<keyword evidence="1" id="KW-0472">Membrane</keyword>
<reference evidence="2" key="2">
    <citation type="journal article" date="2015" name="Fish Shellfish Immunol.">
        <title>Early steps in the European eel (Anguilla anguilla)-Vibrio vulnificus interaction in the gills: Role of the RtxA13 toxin.</title>
        <authorList>
            <person name="Callol A."/>
            <person name="Pajuelo D."/>
            <person name="Ebbesson L."/>
            <person name="Teles M."/>
            <person name="MacKenzie S."/>
            <person name="Amaro C."/>
        </authorList>
    </citation>
    <scope>NUCLEOTIDE SEQUENCE</scope>
</reference>
<keyword evidence="1" id="KW-0812">Transmembrane</keyword>
<dbReference type="AlphaFoldDB" id="A0A0E9S2C5"/>